<proteinExistence type="predicted"/>
<reference evidence="4" key="4">
    <citation type="submission" date="2016-10" db="EMBL/GenBank/DDBJ databases">
        <authorList>
            <person name="Varghese N."/>
        </authorList>
    </citation>
    <scope>NUCLEOTIDE SEQUENCE [LARGE SCALE GENOMIC DNA]</scope>
    <source>
        <strain evidence="4">DSM 16632</strain>
    </source>
</reference>
<dbReference type="KEGG" id="mol:YLM1_0665"/>
<sequence>MRENKKNNRDVGKTIATKVPINTHNQLINLIENGDYLSISDFLREAIREQLKNYKVANFREITNFDAKKEVVSYFIKYRDCFLDEVAIDLELDFELVFKIINELISEGRIVRITSDELFEKREANNKGLDNSKDIKNLLKFKGKRLIVESNYKDYEFISIRKDYDYKAVFKNNGMVVENASVILSEAYSFVK</sequence>
<gene>
    <name evidence="2" type="ORF">SAMN02910297_01582</name>
    <name evidence="1" type="ORF">YLM1_0665</name>
</gene>
<keyword evidence="3" id="KW-1185">Reference proteome</keyword>
<evidence type="ECO:0000313" key="3">
    <source>
        <dbReference type="Proteomes" id="UP000066376"/>
    </source>
</evidence>
<reference evidence="1 3" key="1">
    <citation type="journal article" date="2016" name="Genome Announc.">
        <title>Draft Genome Sequence of the Rumen Methanogen Methanobrevibacter olleyae YLM1.</title>
        <authorList>
            <person name="Kelly W.J."/>
            <person name="Li D."/>
            <person name="Lambie S.C."/>
            <person name="Cox F."/>
            <person name="Attwood G.T."/>
            <person name="Altermann E."/>
            <person name="Leahy S.C."/>
        </authorList>
    </citation>
    <scope>NUCLEOTIDE SEQUENCE [LARGE SCALE GENOMIC DNA]</scope>
    <source>
        <strain evidence="1 3">YLM1</strain>
    </source>
</reference>
<evidence type="ECO:0000313" key="4">
    <source>
        <dbReference type="Proteomes" id="UP000183442"/>
    </source>
</evidence>
<evidence type="ECO:0000313" key="2">
    <source>
        <dbReference type="EMBL" id="SFL71407.1"/>
    </source>
</evidence>
<dbReference type="CDD" id="cd22231">
    <property type="entry name" value="RHH_NikR_HicB-like"/>
    <property type="match status" value="1"/>
</dbReference>
<dbReference type="STRING" id="294671.YLM1_0665"/>
<accession>A0A126QZJ1</accession>
<dbReference type="RefSeq" id="WP_067146279.1">
    <property type="nucleotide sequence ID" value="NZ_CP014265.1"/>
</dbReference>
<reference evidence="3" key="2">
    <citation type="submission" date="2016-02" db="EMBL/GenBank/DDBJ databases">
        <title>The draft genome sequence of the rumen methanogen Methanobrevibacter olleyae YLM1.</title>
        <authorList>
            <consortium name="New Zealand Agricultural Greenhouse Gas Research Centre/Pastoral Greenhouse Gas Research Consortium"/>
            <person name="Kelly W.J."/>
            <person name="Li D."/>
            <person name="Lambie S.C."/>
            <person name="Attwood G.T."/>
            <person name="Altermann E."/>
            <person name="Leahy S.C."/>
        </authorList>
    </citation>
    <scope>NUCLEOTIDE SEQUENCE [LARGE SCALE GENOMIC DNA]</scope>
    <source>
        <strain evidence="3">YLM1</strain>
    </source>
</reference>
<dbReference type="AlphaFoldDB" id="A0A126QZJ1"/>
<dbReference type="Proteomes" id="UP000183442">
    <property type="component" value="Unassembled WGS sequence"/>
</dbReference>
<evidence type="ECO:0008006" key="5">
    <source>
        <dbReference type="Google" id="ProtNLM"/>
    </source>
</evidence>
<dbReference type="Proteomes" id="UP000066376">
    <property type="component" value="Chromosome"/>
</dbReference>
<dbReference type="GeneID" id="62346001"/>
<dbReference type="OrthoDB" id="70121at2157"/>
<evidence type="ECO:0000313" key="1">
    <source>
        <dbReference type="EMBL" id="AMK15222.1"/>
    </source>
</evidence>
<dbReference type="EMBL" id="CP014265">
    <property type="protein sequence ID" value="AMK15222.1"/>
    <property type="molecule type" value="Genomic_DNA"/>
</dbReference>
<dbReference type="PATRIC" id="fig|294671.3.peg.691"/>
<reference evidence="2" key="3">
    <citation type="submission" date="2016-10" db="EMBL/GenBank/DDBJ databases">
        <authorList>
            <person name="de Groot N.N."/>
        </authorList>
    </citation>
    <scope>NUCLEOTIDE SEQUENCE [LARGE SCALE GENOMIC DNA]</scope>
    <source>
        <strain evidence="2">DSM 16632</strain>
    </source>
</reference>
<name>A0A126QZJ1_METOL</name>
<organism evidence="1 3">
    <name type="scientific">Methanobrevibacter olleyae</name>
    <dbReference type="NCBI Taxonomy" id="294671"/>
    <lineage>
        <taxon>Archaea</taxon>
        <taxon>Methanobacteriati</taxon>
        <taxon>Methanobacteriota</taxon>
        <taxon>Methanomada group</taxon>
        <taxon>Methanobacteria</taxon>
        <taxon>Methanobacteriales</taxon>
        <taxon>Methanobacteriaceae</taxon>
        <taxon>Methanobrevibacter</taxon>
    </lineage>
</organism>
<protein>
    <recommendedName>
        <fullName evidence="5">Ribbon-helix-helix protein CopG domain-containing protein</fullName>
    </recommendedName>
</protein>
<dbReference type="EMBL" id="FOTL01000030">
    <property type="protein sequence ID" value="SFL71407.1"/>
    <property type="molecule type" value="Genomic_DNA"/>
</dbReference>